<name>A0A9W6GZ03_9HYPH</name>
<dbReference type="AlphaFoldDB" id="A0A9W6GZ03"/>
<evidence type="ECO:0000313" key="2">
    <source>
        <dbReference type="Proteomes" id="UP001144323"/>
    </source>
</evidence>
<evidence type="ECO:0000313" key="1">
    <source>
        <dbReference type="EMBL" id="GLI95712.1"/>
    </source>
</evidence>
<keyword evidence="2" id="KW-1185">Reference proteome</keyword>
<comment type="caution">
    <text evidence="1">The sequence shown here is derived from an EMBL/GenBank/DDBJ whole genome shotgun (WGS) entry which is preliminary data.</text>
</comment>
<dbReference type="Proteomes" id="UP001144323">
    <property type="component" value="Unassembled WGS sequence"/>
</dbReference>
<sequence length="78" mass="8839">MSHAEPHQLSLDSLGTLSREPRDLRRAAANIVVHAYHNVCPWIFFQYSCKSLQLFVRSRCKGEDGGMMAKIRVVPSPK</sequence>
<proteinExistence type="predicted"/>
<accession>A0A9W6GZ03</accession>
<reference evidence="1" key="1">
    <citation type="journal article" date="2023" name="Int. J. Syst. Evol. Microbiol.">
        <title>Methylocystis iwaonis sp. nov., a type II methane-oxidizing bacterium from surface soil of a rice paddy field in Japan, and emended description of the genus Methylocystis (ex Whittenbury et al. 1970) Bowman et al. 1993.</title>
        <authorList>
            <person name="Kaise H."/>
            <person name="Sawadogo J.B."/>
            <person name="Alam M.S."/>
            <person name="Ueno C."/>
            <person name="Dianou D."/>
            <person name="Shinjo R."/>
            <person name="Asakawa S."/>
        </authorList>
    </citation>
    <scope>NUCLEOTIDE SEQUENCE</scope>
    <source>
        <strain evidence="1">LMG27198</strain>
    </source>
</reference>
<gene>
    <name evidence="1" type="ORF">LMG27198_47040</name>
</gene>
<dbReference type="EMBL" id="BSEC01000005">
    <property type="protein sequence ID" value="GLI95712.1"/>
    <property type="molecule type" value="Genomic_DNA"/>
</dbReference>
<organism evidence="1 2">
    <name type="scientific">Methylocystis echinoides</name>
    <dbReference type="NCBI Taxonomy" id="29468"/>
    <lineage>
        <taxon>Bacteria</taxon>
        <taxon>Pseudomonadati</taxon>
        <taxon>Pseudomonadota</taxon>
        <taxon>Alphaproteobacteria</taxon>
        <taxon>Hyphomicrobiales</taxon>
        <taxon>Methylocystaceae</taxon>
        <taxon>Methylocystis</taxon>
    </lineage>
</organism>
<protein>
    <submittedName>
        <fullName evidence="1">Uncharacterized protein</fullName>
    </submittedName>
</protein>